<accession>A0A937D2U2</accession>
<dbReference type="Pfam" id="PF02436">
    <property type="entry name" value="PYC_OADA"/>
    <property type="match status" value="1"/>
</dbReference>
<dbReference type="AlphaFoldDB" id="A0A937D2U2"/>
<dbReference type="Proteomes" id="UP000613011">
    <property type="component" value="Unassembled WGS sequence"/>
</dbReference>
<evidence type="ECO:0000259" key="1">
    <source>
        <dbReference type="PROSITE" id="PS50991"/>
    </source>
</evidence>
<organism evidence="2 3">
    <name type="scientific">Ramlibacter aurantiacus</name>
    <dbReference type="NCBI Taxonomy" id="2801330"/>
    <lineage>
        <taxon>Bacteria</taxon>
        <taxon>Pseudomonadati</taxon>
        <taxon>Pseudomonadota</taxon>
        <taxon>Betaproteobacteria</taxon>
        <taxon>Burkholderiales</taxon>
        <taxon>Comamonadaceae</taxon>
        <taxon>Ramlibacter</taxon>
    </lineage>
</organism>
<dbReference type="PROSITE" id="PS50991">
    <property type="entry name" value="PYR_CT"/>
    <property type="match status" value="1"/>
</dbReference>
<dbReference type="PANTHER" id="PTHR43778">
    <property type="entry name" value="PYRUVATE CARBOXYLASE"/>
    <property type="match status" value="1"/>
</dbReference>
<keyword evidence="3" id="KW-1185">Reference proteome</keyword>
<dbReference type="GO" id="GO:0004736">
    <property type="term" value="F:pyruvate carboxylase activity"/>
    <property type="evidence" value="ECO:0007669"/>
    <property type="project" value="TreeGrafter"/>
</dbReference>
<dbReference type="RefSeq" id="WP_201685046.1">
    <property type="nucleotide sequence ID" value="NZ_JAEQNA010000006.1"/>
</dbReference>
<sequence length="484" mass="53394">MSEIRFVDTTVRDGSQSLWAIGLRTADILPIADRLDEAGFDAVEIMATSFEKKMIRDLQEDPWERIAEVRKRITRTPLRMIRGRQLAAFQITPEAVEELWYERMAAMGIGQIRLSDSSNTPEGWRPHVARARNVGIDVVINLIFSLSEKHTDGYYAERARAAAALKPHRICLKDPGALLTPERVRTLAPVVLANAQGIPVEFHTHCNTGLGLLSSLEAIRQGIHIVNAAIPPLAESSSNPSVFDVARNARAMGHSTALDENVLRPVEAHLREVARREGLPEGAPAAYDLQHYQHQVPGGMISNLRFQLGAAGLADRLPAVLEEIAQVRRDFGFPIMVTPYSQFVGAQAVMNVIAGERYRQVSDEIIQYALGGWGREEAESIVPEVREKILSRPRAEALARVKPGQPTLAQVRERWGGPGVSDDDLLLNFFTDAQQVAQMRRARAERAGSEGSHGLQALIAKLGEARSVRHVLIRRGGQSVAMQA</sequence>
<evidence type="ECO:0000313" key="2">
    <source>
        <dbReference type="EMBL" id="MBL0421969.1"/>
    </source>
</evidence>
<dbReference type="GO" id="GO:0006094">
    <property type="term" value="P:gluconeogenesis"/>
    <property type="evidence" value="ECO:0007669"/>
    <property type="project" value="TreeGrafter"/>
</dbReference>
<dbReference type="GO" id="GO:0005737">
    <property type="term" value="C:cytoplasm"/>
    <property type="evidence" value="ECO:0007669"/>
    <property type="project" value="TreeGrafter"/>
</dbReference>
<name>A0A937D2U2_9BURK</name>
<dbReference type="InterPro" id="IPR055268">
    <property type="entry name" value="PCB-like"/>
</dbReference>
<dbReference type="InterPro" id="IPR000891">
    <property type="entry name" value="PYR_CT"/>
</dbReference>
<reference evidence="2" key="1">
    <citation type="submission" date="2021-01" db="EMBL/GenBank/DDBJ databases">
        <title>Ramlibacter sp. strain AW1 16S ribosomal RNA gene Genome sequencing and assembly.</title>
        <authorList>
            <person name="Kang M."/>
        </authorList>
    </citation>
    <scope>NUCLEOTIDE SEQUENCE</scope>
    <source>
        <strain evidence="2">AW1</strain>
    </source>
</reference>
<evidence type="ECO:0000313" key="3">
    <source>
        <dbReference type="Proteomes" id="UP000613011"/>
    </source>
</evidence>
<dbReference type="Pfam" id="PF00682">
    <property type="entry name" value="HMGL-like"/>
    <property type="match status" value="1"/>
</dbReference>
<protein>
    <recommendedName>
        <fullName evidence="1">Pyruvate carboxyltransferase domain-containing protein</fullName>
    </recommendedName>
</protein>
<dbReference type="InterPro" id="IPR003379">
    <property type="entry name" value="Carboxylase_cons_dom"/>
</dbReference>
<dbReference type="Gene3D" id="3.20.20.70">
    <property type="entry name" value="Aldolase class I"/>
    <property type="match status" value="1"/>
</dbReference>
<dbReference type="InterPro" id="IPR013785">
    <property type="entry name" value="Aldolase_TIM"/>
</dbReference>
<dbReference type="EMBL" id="JAEQNA010000006">
    <property type="protein sequence ID" value="MBL0421969.1"/>
    <property type="molecule type" value="Genomic_DNA"/>
</dbReference>
<dbReference type="PANTHER" id="PTHR43778:SF2">
    <property type="entry name" value="PYRUVATE CARBOXYLASE, MITOCHONDRIAL"/>
    <property type="match status" value="1"/>
</dbReference>
<proteinExistence type="predicted"/>
<gene>
    <name evidence="2" type="ORF">JI739_16585</name>
</gene>
<dbReference type="SUPFAM" id="SSF89000">
    <property type="entry name" value="post-HMGL domain-like"/>
    <property type="match status" value="1"/>
</dbReference>
<comment type="caution">
    <text evidence="2">The sequence shown here is derived from an EMBL/GenBank/DDBJ whole genome shotgun (WGS) entry which is preliminary data.</text>
</comment>
<dbReference type="SUPFAM" id="SSF51569">
    <property type="entry name" value="Aldolase"/>
    <property type="match status" value="1"/>
</dbReference>
<feature type="domain" description="Pyruvate carboxyltransferase" evidence="1">
    <location>
        <begin position="4"/>
        <end position="264"/>
    </location>
</feature>